<proteinExistence type="predicted"/>
<dbReference type="AlphaFoldDB" id="A0A2D4MSX6"/>
<evidence type="ECO:0000313" key="1">
    <source>
        <dbReference type="EMBL" id="LAB36109.1"/>
    </source>
</evidence>
<accession>A0A2D4MSX6</accession>
<name>A0A2D4MSX6_9SAUR</name>
<reference evidence="1" key="2">
    <citation type="submission" date="2017-11" db="EMBL/GenBank/DDBJ databases">
        <title>Coralsnake Venomics: Analyses of Venom Gland Transcriptomes and Proteomes of Six Brazilian Taxa.</title>
        <authorList>
            <person name="Aird S.D."/>
            <person name="Jorge da Silva N."/>
            <person name="Qiu L."/>
            <person name="Villar-Briones A."/>
            <person name="Aparecida-Saddi V."/>
            <person name="Campos-Telles M.P."/>
            <person name="Grau M."/>
            <person name="Mikheyev A.S."/>
        </authorList>
    </citation>
    <scope>NUCLEOTIDE SEQUENCE</scope>
    <source>
        <tissue evidence="1">Venom_gland</tissue>
    </source>
</reference>
<reference evidence="1" key="1">
    <citation type="submission" date="2017-07" db="EMBL/GenBank/DDBJ databases">
        <authorList>
            <person name="Mikheyev A."/>
            <person name="Grau M."/>
        </authorList>
    </citation>
    <scope>NUCLEOTIDE SEQUENCE</scope>
    <source>
        <tissue evidence="1">Venom_gland</tissue>
    </source>
</reference>
<protein>
    <submittedName>
        <fullName evidence="1">Uncharacterized protein</fullName>
    </submittedName>
</protein>
<sequence>MRYYTIYSDEIFRNEQKKKNLDKIKIILKKGHPFILRKLPVSASAYYWFHSCHIQDPLHKLSDSIVLAHSINLVARFFFSLHQDHSYNGILGIGPPFSHCKPAQI</sequence>
<dbReference type="EMBL" id="IACM01115303">
    <property type="protein sequence ID" value="LAB36109.1"/>
    <property type="molecule type" value="Transcribed_RNA"/>
</dbReference>
<organism evidence="1">
    <name type="scientific">Micrurus spixii</name>
    <name type="common">Amazon coral snake</name>
    <dbReference type="NCBI Taxonomy" id="129469"/>
    <lineage>
        <taxon>Eukaryota</taxon>
        <taxon>Metazoa</taxon>
        <taxon>Chordata</taxon>
        <taxon>Craniata</taxon>
        <taxon>Vertebrata</taxon>
        <taxon>Euteleostomi</taxon>
        <taxon>Lepidosauria</taxon>
        <taxon>Squamata</taxon>
        <taxon>Bifurcata</taxon>
        <taxon>Unidentata</taxon>
        <taxon>Episquamata</taxon>
        <taxon>Toxicofera</taxon>
        <taxon>Serpentes</taxon>
        <taxon>Colubroidea</taxon>
        <taxon>Elapidae</taxon>
        <taxon>Elapinae</taxon>
        <taxon>Micrurus</taxon>
    </lineage>
</organism>